<dbReference type="InterPro" id="IPR001223">
    <property type="entry name" value="Glyco_hydro18_cat"/>
</dbReference>
<keyword evidence="1 3" id="KW-0378">Hydrolase</keyword>
<dbReference type="SMART" id="SM00636">
    <property type="entry name" value="Glyco_18"/>
    <property type="match status" value="1"/>
</dbReference>
<dbReference type="InterPro" id="IPR029070">
    <property type="entry name" value="Chitinase_insertion_sf"/>
</dbReference>
<keyword evidence="5" id="KW-1133">Transmembrane helix</keyword>
<sequence>MSMIMTPLFYNYIYVRPITQFDIHYLMIATIMTTTMITFFTTLLVILMSFQTHASTESLQHPIPSPYYSGSVRAGYWPSGNSLSPSSIDTRYFTHIYYAFIEPEPNTYNLIITPSDQNFIPEFINGLRNRNPPVKTILSIGGGSSNSTLFSLMASTGKSREAFINSTIQVARQYGFDGLDLDWEFPNNEQDMANLALLFKEWHQALVLEAKVHRRPRLLLTAAVYYAHTILFIGPAPRDYPAQAIKNYLDWASPMCFDYHGAWDNITGYNAALFDPTSKISTQFGLGSWIKSGVPPSKLVFGLPLYGRAWKLQDPKVHGHGAPAVGAADGTDGTMNYDDILEFNKKNKATVVFDRSAVSYYTYAGNTWISYDDGPSITRKVQYAKSLGLKGYFFWQVGSDKNWSISRQASSTWGY</sequence>
<proteinExistence type="inferred from homology"/>
<comment type="caution">
    <text evidence="7">The sequence shown here is derived from an EMBL/GenBank/DDBJ whole genome shotgun (WGS) entry which is preliminary data.</text>
</comment>
<name>A0ABU6T902_9FABA</name>
<evidence type="ECO:0000256" key="5">
    <source>
        <dbReference type="SAM" id="Phobius"/>
    </source>
</evidence>
<dbReference type="Gene3D" id="3.20.20.80">
    <property type="entry name" value="Glycosidases"/>
    <property type="match status" value="1"/>
</dbReference>
<dbReference type="InterPro" id="IPR001579">
    <property type="entry name" value="Glyco_hydro_18_chit_AS"/>
</dbReference>
<gene>
    <name evidence="7" type="primary">CHIT5A_1</name>
    <name evidence="7" type="ORF">PIB30_022791</name>
</gene>
<feature type="transmembrane region" description="Helical" evidence="5">
    <location>
        <begin position="23"/>
        <end position="50"/>
    </location>
</feature>
<evidence type="ECO:0000313" key="8">
    <source>
        <dbReference type="Proteomes" id="UP001341840"/>
    </source>
</evidence>
<dbReference type="InterPro" id="IPR050314">
    <property type="entry name" value="Glycosyl_Hydrlase_18"/>
</dbReference>
<dbReference type="Proteomes" id="UP001341840">
    <property type="component" value="Unassembled WGS sequence"/>
</dbReference>
<evidence type="ECO:0000256" key="4">
    <source>
        <dbReference type="RuleBase" id="RU004453"/>
    </source>
</evidence>
<feature type="domain" description="GH18" evidence="6">
    <location>
        <begin position="71"/>
        <end position="415"/>
    </location>
</feature>
<dbReference type="SUPFAM" id="SSF54556">
    <property type="entry name" value="Chitinase insertion domain"/>
    <property type="match status" value="1"/>
</dbReference>
<evidence type="ECO:0000256" key="3">
    <source>
        <dbReference type="RuleBase" id="RU000489"/>
    </source>
</evidence>
<organism evidence="7 8">
    <name type="scientific">Stylosanthes scabra</name>
    <dbReference type="NCBI Taxonomy" id="79078"/>
    <lineage>
        <taxon>Eukaryota</taxon>
        <taxon>Viridiplantae</taxon>
        <taxon>Streptophyta</taxon>
        <taxon>Embryophyta</taxon>
        <taxon>Tracheophyta</taxon>
        <taxon>Spermatophyta</taxon>
        <taxon>Magnoliopsida</taxon>
        <taxon>eudicotyledons</taxon>
        <taxon>Gunneridae</taxon>
        <taxon>Pentapetalae</taxon>
        <taxon>rosids</taxon>
        <taxon>fabids</taxon>
        <taxon>Fabales</taxon>
        <taxon>Fabaceae</taxon>
        <taxon>Papilionoideae</taxon>
        <taxon>50 kb inversion clade</taxon>
        <taxon>dalbergioids sensu lato</taxon>
        <taxon>Dalbergieae</taxon>
        <taxon>Pterocarpus clade</taxon>
        <taxon>Stylosanthes</taxon>
    </lineage>
</organism>
<dbReference type="SUPFAM" id="SSF51445">
    <property type="entry name" value="(Trans)glycosidases"/>
    <property type="match status" value="1"/>
</dbReference>
<protein>
    <submittedName>
        <fullName evidence="7">Class V chitinase CHIT5a</fullName>
        <ecNumber evidence="7">3.2.1.14</ecNumber>
    </submittedName>
</protein>
<dbReference type="PROSITE" id="PS01095">
    <property type="entry name" value="GH18_1"/>
    <property type="match status" value="1"/>
</dbReference>
<comment type="similarity">
    <text evidence="4">Belongs to the glycosyl hydrolase 18 family.</text>
</comment>
<keyword evidence="5" id="KW-0812">Transmembrane</keyword>
<accession>A0ABU6T902</accession>
<dbReference type="PANTHER" id="PTHR11177">
    <property type="entry name" value="CHITINASE"/>
    <property type="match status" value="1"/>
</dbReference>
<reference evidence="7 8" key="1">
    <citation type="journal article" date="2023" name="Plants (Basel)">
        <title>Bridging the Gap: Combining Genomics and Transcriptomics Approaches to Understand Stylosanthes scabra, an Orphan Legume from the Brazilian Caatinga.</title>
        <authorList>
            <person name="Ferreira-Neto J.R.C."/>
            <person name="da Silva M.D."/>
            <person name="Binneck E."/>
            <person name="de Melo N.F."/>
            <person name="da Silva R.H."/>
            <person name="de Melo A.L.T.M."/>
            <person name="Pandolfi V."/>
            <person name="Bustamante F.O."/>
            <person name="Brasileiro-Vidal A.C."/>
            <person name="Benko-Iseppon A.M."/>
        </authorList>
    </citation>
    <scope>NUCLEOTIDE SEQUENCE [LARGE SCALE GENOMIC DNA]</scope>
    <source>
        <tissue evidence="7">Leaves</tissue>
    </source>
</reference>
<dbReference type="InterPro" id="IPR011583">
    <property type="entry name" value="Chitinase_II/V-like_cat"/>
</dbReference>
<dbReference type="Pfam" id="PF00704">
    <property type="entry name" value="Glyco_hydro_18"/>
    <property type="match status" value="1"/>
</dbReference>
<keyword evidence="2 3" id="KW-0326">Glycosidase</keyword>
<evidence type="ECO:0000313" key="7">
    <source>
        <dbReference type="EMBL" id="MED6145194.1"/>
    </source>
</evidence>
<keyword evidence="5" id="KW-0472">Membrane</keyword>
<evidence type="ECO:0000256" key="1">
    <source>
        <dbReference type="ARBA" id="ARBA00022801"/>
    </source>
</evidence>
<dbReference type="CDD" id="cd02879">
    <property type="entry name" value="GH18_plant_chitinase_class_V"/>
    <property type="match status" value="1"/>
</dbReference>
<keyword evidence="8" id="KW-1185">Reference proteome</keyword>
<dbReference type="EMBL" id="JASCZI010090699">
    <property type="protein sequence ID" value="MED6145194.1"/>
    <property type="molecule type" value="Genomic_DNA"/>
</dbReference>
<evidence type="ECO:0000259" key="6">
    <source>
        <dbReference type="PROSITE" id="PS51910"/>
    </source>
</evidence>
<dbReference type="GO" id="GO:0008843">
    <property type="term" value="F:endochitinase activity"/>
    <property type="evidence" value="ECO:0007669"/>
    <property type="project" value="UniProtKB-EC"/>
</dbReference>
<evidence type="ECO:0000256" key="2">
    <source>
        <dbReference type="ARBA" id="ARBA00023295"/>
    </source>
</evidence>
<dbReference type="InterPro" id="IPR017853">
    <property type="entry name" value="GH"/>
</dbReference>
<dbReference type="PANTHER" id="PTHR11177:SF317">
    <property type="entry name" value="CHITINASE 12-RELATED"/>
    <property type="match status" value="1"/>
</dbReference>
<dbReference type="Gene3D" id="3.10.50.10">
    <property type="match status" value="1"/>
</dbReference>
<dbReference type="PROSITE" id="PS51910">
    <property type="entry name" value="GH18_2"/>
    <property type="match status" value="1"/>
</dbReference>
<dbReference type="EC" id="3.2.1.14" evidence="7"/>